<protein>
    <submittedName>
        <fullName evidence="1">Uncharacterized protein</fullName>
    </submittedName>
</protein>
<dbReference type="Proteomes" id="UP000886998">
    <property type="component" value="Unassembled WGS sequence"/>
</dbReference>
<sequence length="313" mass="36096">MSQDQTIVFGNLGRHPNVLYEYISNNQSSLEVVVVSRHYFFPMNANDKICYASHIQAKNIKCDLLIYTEPIPYETIIKPDGVSTMVVFSSHLALPLPDHWTKVCYFHYVDLTSTAENTRKLLELQDGSVQSNNASKVQVDHVRVQCIGPSNTFPTLSEGKYYIILNLTGLSSAHLMLLRFWDIFDFLLQNIEKVERWLICFPERNGIKLFNQFIQETIDKLFCKNFEHGNMTRMNRQNNSGEWDSLMDLLEIEEMDPYEYPFPAIRSPPHNVVDSNLIRSPSGEVVGDYVLHTLRSPPRNVANNESITNKKSW</sequence>
<keyword evidence="2" id="KW-1185">Reference proteome</keyword>
<organism evidence="1 2">
    <name type="scientific">Trichonephila inaurata madagascariensis</name>
    <dbReference type="NCBI Taxonomy" id="2747483"/>
    <lineage>
        <taxon>Eukaryota</taxon>
        <taxon>Metazoa</taxon>
        <taxon>Ecdysozoa</taxon>
        <taxon>Arthropoda</taxon>
        <taxon>Chelicerata</taxon>
        <taxon>Arachnida</taxon>
        <taxon>Araneae</taxon>
        <taxon>Araneomorphae</taxon>
        <taxon>Entelegynae</taxon>
        <taxon>Araneoidea</taxon>
        <taxon>Nephilidae</taxon>
        <taxon>Trichonephila</taxon>
        <taxon>Trichonephila inaurata</taxon>
    </lineage>
</organism>
<dbReference type="AlphaFoldDB" id="A0A8X6Y9X3"/>
<dbReference type="EMBL" id="BMAV01016285">
    <property type="protein sequence ID" value="GFY66902.1"/>
    <property type="molecule type" value="Genomic_DNA"/>
</dbReference>
<comment type="caution">
    <text evidence="1">The sequence shown here is derived from an EMBL/GenBank/DDBJ whole genome shotgun (WGS) entry which is preliminary data.</text>
</comment>
<gene>
    <name evidence="1" type="primary">AVEN_112019_1</name>
    <name evidence="1" type="ORF">TNIN_179322</name>
</gene>
<accession>A0A8X6Y9X3</accession>
<proteinExistence type="predicted"/>
<dbReference type="OrthoDB" id="6461378at2759"/>
<name>A0A8X6Y9X3_9ARAC</name>
<evidence type="ECO:0000313" key="2">
    <source>
        <dbReference type="Proteomes" id="UP000886998"/>
    </source>
</evidence>
<evidence type="ECO:0000313" key="1">
    <source>
        <dbReference type="EMBL" id="GFY66902.1"/>
    </source>
</evidence>
<reference evidence="1" key="1">
    <citation type="submission" date="2020-08" db="EMBL/GenBank/DDBJ databases">
        <title>Multicomponent nature underlies the extraordinary mechanical properties of spider dragline silk.</title>
        <authorList>
            <person name="Kono N."/>
            <person name="Nakamura H."/>
            <person name="Mori M."/>
            <person name="Yoshida Y."/>
            <person name="Ohtoshi R."/>
            <person name="Malay A.D."/>
            <person name="Moran D.A.P."/>
            <person name="Tomita M."/>
            <person name="Numata K."/>
            <person name="Arakawa K."/>
        </authorList>
    </citation>
    <scope>NUCLEOTIDE SEQUENCE</scope>
</reference>